<accession>A0AA39PCW6</accession>
<name>A0AA39PCW6_9AGAR</name>
<protein>
    <submittedName>
        <fullName evidence="1">Uncharacterized protein</fullName>
    </submittedName>
</protein>
<evidence type="ECO:0000313" key="2">
    <source>
        <dbReference type="Proteomes" id="UP001175228"/>
    </source>
</evidence>
<comment type="caution">
    <text evidence="1">The sequence shown here is derived from an EMBL/GenBank/DDBJ whole genome shotgun (WGS) entry which is preliminary data.</text>
</comment>
<sequence length="263" mass="29854">MYTEESLLLEKTSGLYLTSLSHIVPLLSSIKPLSMLTLHEKLCGGFHKECVIHVRTATVDSQLVIAKIFDPLYFINPYEGMDPFPLINLSVSCKDEAYCRLAHLQGTQILWSLRLFILLLPMQGNCTVHILLLENVTGQDVHYLVPDSLIPPLCLAHCTAMVNATITVFYDILMCGVKQCNMAPCSLIICPPKHGGASFCDKGDCPVHFSIDPDNVKSVMIDFEGSELWDPDCDFYDEQTRAREMCMLREDYMEDWWYGKYRI</sequence>
<evidence type="ECO:0000313" key="1">
    <source>
        <dbReference type="EMBL" id="KAK0481073.1"/>
    </source>
</evidence>
<dbReference type="EMBL" id="JAUEPU010000075">
    <property type="protein sequence ID" value="KAK0481073.1"/>
    <property type="molecule type" value="Genomic_DNA"/>
</dbReference>
<gene>
    <name evidence="1" type="ORF">EDD18DRAFT_1363311</name>
</gene>
<dbReference type="AlphaFoldDB" id="A0AA39PCW6"/>
<organism evidence="1 2">
    <name type="scientific">Armillaria luteobubalina</name>
    <dbReference type="NCBI Taxonomy" id="153913"/>
    <lineage>
        <taxon>Eukaryota</taxon>
        <taxon>Fungi</taxon>
        <taxon>Dikarya</taxon>
        <taxon>Basidiomycota</taxon>
        <taxon>Agaricomycotina</taxon>
        <taxon>Agaricomycetes</taxon>
        <taxon>Agaricomycetidae</taxon>
        <taxon>Agaricales</taxon>
        <taxon>Marasmiineae</taxon>
        <taxon>Physalacriaceae</taxon>
        <taxon>Armillaria</taxon>
    </lineage>
</organism>
<dbReference type="Proteomes" id="UP001175228">
    <property type="component" value="Unassembled WGS sequence"/>
</dbReference>
<keyword evidence="2" id="KW-1185">Reference proteome</keyword>
<proteinExistence type="predicted"/>
<reference evidence="1" key="1">
    <citation type="submission" date="2023-06" db="EMBL/GenBank/DDBJ databases">
        <authorList>
            <consortium name="Lawrence Berkeley National Laboratory"/>
            <person name="Ahrendt S."/>
            <person name="Sahu N."/>
            <person name="Indic B."/>
            <person name="Wong-Bajracharya J."/>
            <person name="Merenyi Z."/>
            <person name="Ke H.-M."/>
            <person name="Monk M."/>
            <person name="Kocsube S."/>
            <person name="Drula E."/>
            <person name="Lipzen A."/>
            <person name="Balint B."/>
            <person name="Henrissat B."/>
            <person name="Andreopoulos B."/>
            <person name="Martin F.M."/>
            <person name="Harder C.B."/>
            <person name="Rigling D."/>
            <person name="Ford K.L."/>
            <person name="Foster G.D."/>
            <person name="Pangilinan J."/>
            <person name="Papanicolaou A."/>
            <person name="Barry K."/>
            <person name="LaButti K."/>
            <person name="Viragh M."/>
            <person name="Koriabine M."/>
            <person name="Yan M."/>
            <person name="Riley R."/>
            <person name="Champramary S."/>
            <person name="Plett K.L."/>
            <person name="Tsai I.J."/>
            <person name="Slot J."/>
            <person name="Sipos G."/>
            <person name="Plett J."/>
            <person name="Nagy L.G."/>
            <person name="Grigoriev I.V."/>
        </authorList>
    </citation>
    <scope>NUCLEOTIDE SEQUENCE</scope>
    <source>
        <strain evidence="1">HWK02</strain>
    </source>
</reference>